<name>A0A0G4FQ08_VITBC</name>
<evidence type="ECO:0000259" key="2">
    <source>
        <dbReference type="Pfam" id="PF21180"/>
    </source>
</evidence>
<feature type="domain" description="Topoisomerase 6 subunit A/Spo11 TOPRIM" evidence="2">
    <location>
        <begin position="57"/>
        <end position="208"/>
    </location>
</feature>
<evidence type="ECO:0000313" key="3">
    <source>
        <dbReference type="EMBL" id="CEM16296.1"/>
    </source>
</evidence>
<dbReference type="Pfam" id="PF21180">
    <property type="entry name" value="TOP6A-Spo11_Toprim"/>
    <property type="match status" value="1"/>
</dbReference>
<dbReference type="EMBL" id="CDMY01000477">
    <property type="protein sequence ID" value="CEM16296.1"/>
    <property type="molecule type" value="Genomic_DNA"/>
</dbReference>
<dbReference type="PhylomeDB" id="A0A0G4FQ08"/>
<evidence type="ECO:0000313" key="4">
    <source>
        <dbReference type="Proteomes" id="UP000041254"/>
    </source>
</evidence>
<dbReference type="GO" id="GO:0003677">
    <property type="term" value="F:DNA binding"/>
    <property type="evidence" value="ECO:0007669"/>
    <property type="project" value="InterPro"/>
</dbReference>
<accession>A0A0G4FQ08</accession>
<protein>
    <recommendedName>
        <fullName evidence="2">Topoisomerase 6 subunit A/Spo11 TOPRIM domain-containing protein</fullName>
    </recommendedName>
</protein>
<dbReference type="Proteomes" id="UP000041254">
    <property type="component" value="Unassembled WGS sequence"/>
</dbReference>
<keyword evidence="4" id="KW-1185">Reference proteome</keyword>
<gene>
    <name evidence="3" type="ORF">Vbra_692</name>
</gene>
<feature type="chain" id="PRO_5005189096" description="Topoisomerase 6 subunit A/Spo11 TOPRIM domain-containing protein" evidence="1">
    <location>
        <begin position="25"/>
        <end position="243"/>
    </location>
</feature>
<feature type="signal peptide" evidence="1">
    <location>
        <begin position="1"/>
        <end position="24"/>
    </location>
</feature>
<dbReference type="VEuPathDB" id="CryptoDB:Vbra_692"/>
<evidence type="ECO:0000256" key="1">
    <source>
        <dbReference type="SAM" id="SignalP"/>
    </source>
</evidence>
<dbReference type="InterPro" id="IPR036078">
    <property type="entry name" value="Spo11/TopoVI_A_sf"/>
</dbReference>
<dbReference type="GO" id="GO:0005694">
    <property type="term" value="C:chromosome"/>
    <property type="evidence" value="ECO:0007669"/>
    <property type="project" value="InterPro"/>
</dbReference>
<proteinExistence type="predicted"/>
<reference evidence="3 4" key="1">
    <citation type="submission" date="2014-11" db="EMBL/GenBank/DDBJ databases">
        <authorList>
            <person name="Zhu J."/>
            <person name="Qi W."/>
            <person name="Song R."/>
        </authorList>
    </citation>
    <scope>NUCLEOTIDE SEQUENCE [LARGE SCALE GENOMIC DNA]</scope>
</reference>
<dbReference type="InParanoid" id="A0A0G4FQ08"/>
<keyword evidence="1" id="KW-0732">Signal</keyword>
<dbReference type="SUPFAM" id="SSF56726">
    <property type="entry name" value="DNA topoisomerase IV, alpha subunit"/>
    <property type="match status" value="1"/>
</dbReference>
<organism evidence="3 4">
    <name type="scientific">Vitrella brassicaformis (strain CCMP3155)</name>
    <dbReference type="NCBI Taxonomy" id="1169540"/>
    <lineage>
        <taxon>Eukaryota</taxon>
        <taxon>Sar</taxon>
        <taxon>Alveolata</taxon>
        <taxon>Colpodellida</taxon>
        <taxon>Vitrellaceae</taxon>
        <taxon>Vitrella</taxon>
    </lineage>
</organism>
<dbReference type="Gene3D" id="3.40.1360.10">
    <property type="match status" value="1"/>
</dbReference>
<dbReference type="AlphaFoldDB" id="A0A0G4FQ08"/>
<sequence length="243" mass="27473">MSHHTFSSQSLARFVCVFVPLAPAFLFPAPPRNSRRVSLLLDENSKWHGRGALVIATVEQAGVASRLFKLGVFDVVFATKGSPTEAVRHLLIRMAKKLPTRIVVFHMGDGDAHGLDIALTLASQLEQHGIEIGWLTVSRMQIEKWKKKFDLQSKGCSETDMKKIKSLLNGPGDGASRDDQRRWLQKKNTKLWQSLQYQIEAIESTGKQMKLDMVFDRVDTEVLRQVFRELLEKRLGLDVSMMA</sequence>
<dbReference type="InterPro" id="IPR034136">
    <property type="entry name" value="TOPRIM_Topo6A/Spo11"/>
</dbReference>